<reference evidence="2" key="2">
    <citation type="submission" date="2021-08" db="EMBL/GenBank/DDBJ databases">
        <authorList>
            <person name="Tani A."/>
            <person name="Ola A."/>
            <person name="Ogura Y."/>
            <person name="Katsura K."/>
            <person name="Hayashi T."/>
        </authorList>
    </citation>
    <scope>NUCLEOTIDE SEQUENCE</scope>
    <source>
        <strain evidence="2">KCTC 52305</strain>
    </source>
</reference>
<feature type="region of interest" description="Disordered" evidence="1">
    <location>
        <begin position="1"/>
        <end position="53"/>
    </location>
</feature>
<proteinExistence type="predicted"/>
<name>A0ABQ4QVC8_9HYPH</name>
<reference evidence="2" key="1">
    <citation type="journal article" date="2021" name="Front. Microbiol.">
        <title>Comprehensive Comparative Genomics and Phenotyping of Methylobacterium Species.</title>
        <authorList>
            <person name="Alessa O."/>
            <person name="Ogura Y."/>
            <person name="Fujitani Y."/>
            <person name="Takami H."/>
            <person name="Hayashi T."/>
            <person name="Sahin N."/>
            <person name="Tani A."/>
        </authorList>
    </citation>
    <scope>NUCLEOTIDE SEQUENCE</scope>
    <source>
        <strain evidence="2">KCTC 52305</strain>
    </source>
</reference>
<keyword evidence="3" id="KW-1185">Reference proteome</keyword>
<feature type="region of interest" description="Disordered" evidence="1">
    <location>
        <begin position="75"/>
        <end position="98"/>
    </location>
</feature>
<gene>
    <name evidence="2" type="ORF">OPKNFCMD_2035</name>
</gene>
<evidence type="ECO:0000313" key="2">
    <source>
        <dbReference type="EMBL" id="GJD49305.1"/>
    </source>
</evidence>
<dbReference type="EMBL" id="BPQH01000005">
    <property type="protein sequence ID" value="GJD49305.1"/>
    <property type="molecule type" value="Genomic_DNA"/>
</dbReference>
<feature type="compositionally biased region" description="Low complexity" evidence="1">
    <location>
        <begin position="10"/>
        <end position="21"/>
    </location>
</feature>
<evidence type="ECO:0000256" key="1">
    <source>
        <dbReference type="SAM" id="MobiDB-lite"/>
    </source>
</evidence>
<dbReference type="Proteomes" id="UP001055167">
    <property type="component" value="Unassembled WGS sequence"/>
</dbReference>
<organism evidence="2 3">
    <name type="scientific">Methylobacterium crusticola</name>
    <dbReference type="NCBI Taxonomy" id="1697972"/>
    <lineage>
        <taxon>Bacteria</taxon>
        <taxon>Pseudomonadati</taxon>
        <taxon>Pseudomonadota</taxon>
        <taxon>Alphaproteobacteria</taxon>
        <taxon>Hyphomicrobiales</taxon>
        <taxon>Methylobacteriaceae</taxon>
        <taxon>Methylobacterium</taxon>
    </lineage>
</organism>
<protein>
    <submittedName>
        <fullName evidence="2">Uncharacterized protein</fullName>
    </submittedName>
</protein>
<comment type="caution">
    <text evidence="2">The sequence shown here is derived from an EMBL/GenBank/DDBJ whole genome shotgun (WGS) entry which is preliminary data.</text>
</comment>
<evidence type="ECO:0000313" key="3">
    <source>
        <dbReference type="Proteomes" id="UP001055167"/>
    </source>
</evidence>
<accession>A0ABQ4QVC8</accession>
<sequence length="98" mass="9275">MSGAGGVGTPGPARPARAAGRSTVIPLPVPVPQSEPRRPTADEPVDACGAAGARPDRPVAAAVIGARRAVPARGAATAPHGAGAAPHGAGALPRGTVA</sequence>